<feature type="transmembrane region" description="Helical" evidence="6">
    <location>
        <begin position="454"/>
        <end position="474"/>
    </location>
</feature>
<dbReference type="EMBL" id="JADIMW010000076">
    <property type="protein sequence ID" value="MBO8438658.1"/>
    <property type="molecule type" value="Genomic_DNA"/>
</dbReference>
<keyword evidence="2" id="KW-1003">Cell membrane</keyword>
<feature type="transmembrane region" description="Helical" evidence="6">
    <location>
        <begin position="399"/>
        <end position="418"/>
    </location>
</feature>
<feature type="transmembrane region" description="Helical" evidence="6">
    <location>
        <begin position="156"/>
        <end position="178"/>
    </location>
</feature>
<feature type="transmembrane region" description="Helical" evidence="6">
    <location>
        <begin position="95"/>
        <end position="118"/>
    </location>
</feature>
<feature type="transmembrane region" description="Helical" evidence="6">
    <location>
        <begin position="124"/>
        <end position="144"/>
    </location>
</feature>
<evidence type="ECO:0000256" key="3">
    <source>
        <dbReference type="ARBA" id="ARBA00022692"/>
    </source>
</evidence>
<reference evidence="7" key="2">
    <citation type="journal article" date="2021" name="PeerJ">
        <title>Extensive microbial diversity within the chicken gut microbiome revealed by metagenomics and culture.</title>
        <authorList>
            <person name="Gilroy R."/>
            <person name="Ravi A."/>
            <person name="Getino M."/>
            <person name="Pursley I."/>
            <person name="Horton D.L."/>
            <person name="Alikhan N.F."/>
            <person name="Baker D."/>
            <person name="Gharbi K."/>
            <person name="Hall N."/>
            <person name="Watson M."/>
            <person name="Adriaenssens E.M."/>
            <person name="Foster-Nyarko E."/>
            <person name="Jarju S."/>
            <person name="Secka A."/>
            <person name="Antonio M."/>
            <person name="Oren A."/>
            <person name="Chaudhuri R.R."/>
            <person name="La Ragione R."/>
            <person name="Hildebrand F."/>
            <person name="Pallen M.J."/>
        </authorList>
    </citation>
    <scope>NUCLEOTIDE SEQUENCE</scope>
    <source>
        <strain evidence="7">G3-4614</strain>
    </source>
</reference>
<evidence type="ECO:0000256" key="5">
    <source>
        <dbReference type="ARBA" id="ARBA00023136"/>
    </source>
</evidence>
<gene>
    <name evidence="7" type="ORF">IAC54_07165</name>
</gene>
<dbReference type="Proteomes" id="UP000823636">
    <property type="component" value="Unassembled WGS sequence"/>
</dbReference>
<evidence type="ECO:0000256" key="4">
    <source>
        <dbReference type="ARBA" id="ARBA00022989"/>
    </source>
</evidence>
<comment type="subcellular location">
    <subcellularLocation>
        <location evidence="1">Cell membrane</location>
        <topology evidence="1">Multi-pass membrane protein</topology>
    </subcellularLocation>
</comment>
<proteinExistence type="predicted"/>
<keyword evidence="5 6" id="KW-0472">Membrane</keyword>
<feature type="transmembrane region" description="Helical" evidence="6">
    <location>
        <begin position="228"/>
        <end position="249"/>
    </location>
</feature>
<sequence>MQNDSGLYRRILKATGLFGGVQSITVLCSLVRNKVIAVLLGPEGVGIISLFNSATDVVSSVTGLGLRQSGVRDVSAARAAGGSGMMRIISVLRRLSLFTGLLGAMIFIGAAPLLSRITFGSDRYIWGFVFLSASLLLNALTGGEQAVLQGGEKLKLLARSSVAGSILSLAISVPLYYFFGMAGIVPSLIAASLSTYIFAAIYSRRTYPPSEKITARIAFREGTPMMRLGIYMTISGFITTLLNYVLIAWLNRYSSTADVGLYQSGYTLVSRYVGLIFIAMSSEYYPRLSAVSSDNAETSRQVSRQIETTLLLLAPLATLFLMFQNEIINLLYDKTFNMATRYTGWAITGVLFKGISWSLGFVLLAKSQGRLFLITEFISDTTSFIINILFYTIWGLEGLGAAFLLNFVLYTILIWGLCAVRYGFRPEKRMYSVLTTTTILVAAVFILLRIPALYGIPLASAVTLATLIYSVTIIKKRVEK</sequence>
<accession>A0A9D9E5A7</accession>
<protein>
    <submittedName>
        <fullName evidence="7">Oligosaccharide flippase family protein</fullName>
    </submittedName>
</protein>
<evidence type="ECO:0000256" key="2">
    <source>
        <dbReference type="ARBA" id="ARBA00022475"/>
    </source>
</evidence>
<evidence type="ECO:0000313" key="8">
    <source>
        <dbReference type="Proteomes" id="UP000823636"/>
    </source>
</evidence>
<dbReference type="AlphaFoldDB" id="A0A9D9E5A7"/>
<dbReference type="PANTHER" id="PTHR30250:SF11">
    <property type="entry name" value="O-ANTIGEN TRANSPORTER-RELATED"/>
    <property type="match status" value="1"/>
</dbReference>
<name>A0A9D9E5A7_9BACT</name>
<organism evidence="7 8">
    <name type="scientific">Candidatus Caccoplasma merdipullorum</name>
    <dbReference type="NCBI Taxonomy" id="2840718"/>
    <lineage>
        <taxon>Bacteria</taxon>
        <taxon>Pseudomonadati</taxon>
        <taxon>Bacteroidota</taxon>
        <taxon>Bacteroidia</taxon>
        <taxon>Bacteroidales</taxon>
        <taxon>Bacteroidaceae</taxon>
        <taxon>Bacteroidaceae incertae sedis</taxon>
        <taxon>Candidatus Caccoplasma</taxon>
    </lineage>
</organism>
<evidence type="ECO:0000313" key="7">
    <source>
        <dbReference type="EMBL" id="MBO8438658.1"/>
    </source>
</evidence>
<comment type="caution">
    <text evidence="7">The sequence shown here is derived from an EMBL/GenBank/DDBJ whole genome shotgun (WGS) entry which is preliminary data.</text>
</comment>
<dbReference type="InterPro" id="IPR050833">
    <property type="entry name" value="Poly_Biosynth_Transport"/>
</dbReference>
<reference evidence="7" key="1">
    <citation type="submission" date="2020-10" db="EMBL/GenBank/DDBJ databases">
        <authorList>
            <person name="Gilroy R."/>
        </authorList>
    </citation>
    <scope>NUCLEOTIDE SEQUENCE</scope>
    <source>
        <strain evidence="7">G3-4614</strain>
    </source>
</reference>
<feature type="transmembrane region" description="Helical" evidence="6">
    <location>
        <begin position="306"/>
        <end position="323"/>
    </location>
</feature>
<evidence type="ECO:0000256" key="6">
    <source>
        <dbReference type="SAM" id="Phobius"/>
    </source>
</evidence>
<dbReference type="Pfam" id="PF13440">
    <property type="entry name" value="Polysacc_synt_3"/>
    <property type="match status" value="1"/>
</dbReference>
<feature type="transmembrane region" description="Helical" evidence="6">
    <location>
        <begin position="184"/>
        <end position="202"/>
    </location>
</feature>
<feature type="transmembrane region" description="Helical" evidence="6">
    <location>
        <begin position="371"/>
        <end position="393"/>
    </location>
</feature>
<feature type="transmembrane region" description="Helical" evidence="6">
    <location>
        <begin position="269"/>
        <end position="285"/>
    </location>
</feature>
<feature type="transmembrane region" description="Helical" evidence="6">
    <location>
        <begin position="343"/>
        <end position="364"/>
    </location>
</feature>
<keyword evidence="4 6" id="KW-1133">Transmembrane helix</keyword>
<evidence type="ECO:0000256" key="1">
    <source>
        <dbReference type="ARBA" id="ARBA00004651"/>
    </source>
</evidence>
<keyword evidence="3 6" id="KW-0812">Transmembrane</keyword>
<dbReference type="GO" id="GO:0005886">
    <property type="term" value="C:plasma membrane"/>
    <property type="evidence" value="ECO:0007669"/>
    <property type="project" value="UniProtKB-SubCell"/>
</dbReference>
<feature type="transmembrane region" description="Helical" evidence="6">
    <location>
        <begin position="430"/>
        <end position="448"/>
    </location>
</feature>
<dbReference type="PANTHER" id="PTHR30250">
    <property type="entry name" value="PST FAMILY PREDICTED COLANIC ACID TRANSPORTER"/>
    <property type="match status" value="1"/>
</dbReference>